<sequence length="740" mass="82474">MFAASLLLSGQSYKSIKQKVVSDSVCSESGEHGSTDVFKSKKRKIEKIVNDSAFPSKAIPQQYQQHENLSSTSANGGTETNTGPVEVEVNHASTCNPDEIRTCIPVDIPDADKPIPGLVLLPPNTETQPPVDSSHHFVHILHCPSNDDVMDSQVNKTSILNLNVCAGKSGTGGHEIMARDLMEEEEETNEMEDIDQVKTNLEETNIRKITEDKNGAEFKSDSNDFSLLDHNIDWDEMLKCISGIYDDDEHMPHDIYLTLPPRYEVMAVNRKKYRDKNDGRTNSQIALKILIQSDVRIGDIIHIVPSCSTLSASVSHAPSQDCFVISNDNARCIIINPDYLVCVSSISNGITCTRRSILEDLFKGSSQTEAILVGKLLHEMFQKAILAASQHASVVTRDFVLSLIPSLVNNVSVMQELFPHSETEMVSMCITDVTDIEESVLSPRFGLKGKVDATITDFTRQTTEHLVPLEVKTGQMNAKYGVIQHRAQVLLYCLMLCDSHVETVPAGLLYYMKSKETLSVLARDNEIRALLIARNHLARYHGNHWDHVTLPEMLRNPRVCQHCPRLKEYSLYHKVREGSCVNNLLSCRPEALNEMSSGNLKVKQTFLRQGNESKILVSHDDINWSVAMGYIMNINEQSIVLALDKSVSVEVCTSDGERDQQLRELVIDLREPRFCEGKVNILSSSEESLLATLNKQQRQCIESALSAKDYSLVLGMLGTGKTTAIACLVQIPVARELVYY</sequence>
<dbReference type="InterPro" id="IPR027417">
    <property type="entry name" value="P-loop_NTPase"/>
</dbReference>
<comment type="cofactor">
    <cofactor evidence="1">
        <name>[4Fe-4S] cluster</name>
        <dbReference type="ChEBI" id="CHEBI:49883"/>
    </cofactor>
</comment>
<dbReference type="EnsemblMetazoa" id="Aqu2.1.31020_001">
    <property type="protein sequence ID" value="Aqu2.1.31020_001"/>
    <property type="gene ID" value="Aqu2.1.31020"/>
</dbReference>
<keyword evidence="10" id="KW-0411">Iron-sulfur</keyword>
<protein>
    <recommendedName>
        <fullName evidence="12">DNA replication factor Dna2 N-terminal domain-containing protein</fullName>
    </recommendedName>
</protein>
<dbReference type="InterPro" id="IPR014808">
    <property type="entry name" value="DNA_replication_fac_Dna2_N"/>
</dbReference>
<dbReference type="OrthoDB" id="306218at2759"/>
<evidence type="ECO:0000256" key="5">
    <source>
        <dbReference type="ARBA" id="ARBA00022741"/>
    </source>
</evidence>
<evidence type="ECO:0000256" key="10">
    <source>
        <dbReference type="ARBA" id="ARBA00023014"/>
    </source>
</evidence>
<dbReference type="GO" id="GO:0004518">
    <property type="term" value="F:nuclease activity"/>
    <property type="evidence" value="ECO:0007669"/>
    <property type="project" value="UniProtKB-KW"/>
</dbReference>
<dbReference type="InterPro" id="IPR051827">
    <property type="entry name" value="Cas4_exonuclease"/>
</dbReference>
<dbReference type="GO" id="GO:0016787">
    <property type="term" value="F:hydrolase activity"/>
    <property type="evidence" value="ECO:0007669"/>
    <property type="project" value="UniProtKB-KW"/>
</dbReference>
<dbReference type="Pfam" id="PF08696">
    <property type="entry name" value="Dna2"/>
    <property type="match status" value="2"/>
</dbReference>
<accession>A0A1X7USQ0</accession>
<keyword evidence="7" id="KW-0347">Helicase</keyword>
<keyword evidence="3" id="KW-0540">Nuclease</keyword>
<keyword evidence="5" id="KW-0547">Nucleotide-binding</keyword>
<reference evidence="13" key="1">
    <citation type="submission" date="2017-05" db="UniProtKB">
        <authorList>
            <consortium name="EnsemblMetazoa"/>
        </authorList>
    </citation>
    <scope>IDENTIFICATION</scope>
</reference>
<evidence type="ECO:0000256" key="9">
    <source>
        <dbReference type="ARBA" id="ARBA00023004"/>
    </source>
</evidence>
<evidence type="ECO:0000256" key="4">
    <source>
        <dbReference type="ARBA" id="ARBA00022723"/>
    </source>
</evidence>
<evidence type="ECO:0000256" key="3">
    <source>
        <dbReference type="ARBA" id="ARBA00022722"/>
    </source>
</evidence>
<evidence type="ECO:0000256" key="1">
    <source>
        <dbReference type="ARBA" id="ARBA00001966"/>
    </source>
</evidence>
<comment type="similarity">
    <text evidence="2">Belongs to the DNA2/NAM7 helicase family.</text>
</comment>
<evidence type="ECO:0000256" key="2">
    <source>
        <dbReference type="ARBA" id="ARBA00007913"/>
    </source>
</evidence>
<name>A0A1X7USQ0_AMPQE</name>
<feature type="domain" description="DNA replication factor Dna2 N-terminal" evidence="12">
    <location>
        <begin position="291"/>
        <end position="417"/>
    </location>
</feature>
<keyword evidence="8" id="KW-0067">ATP-binding</keyword>
<dbReference type="eggNOG" id="KOG1805">
    <property type="taxonomic scope" value="Eukaryota"/>
</dbReference>
<feature type="domain" description="DNA replication factor Dna2 N-terminal" evidence="12">
    <location>
        <begin position="423"/>
        <end position="455"/>
    </location>
</feature>
<dbReference type="Gene3D" id="3.90.320.10">
    <property type="match status" value="1"/>
</dbReference>
<dbReference type="PANTHER" id="PTHR36531">
    <property type="entry name" value="CRISPR-ASSOCIATED EXONUCLEASE CAS4"/>
    <property type="match status" value="1"/>
</dbReference>
<feature type="region of interest" description="Disordered" evidence="11">
    <location>
        <begin position="63"/>
        <end position="82"/>
    </location>
</feature>
<organism evidence="13">
    <name type="scientific">Amphimedon queenslandica</name>
    <name type="common">Sponge</name>
    <dbReference type="NCBI Taxonomy" id="400682"/>
    <lineage>
        <taxon>Eukaryota</taxon>
        <taxon>Metazoa</taxon>
        <taxon>Porifera</taxon>
        <taxon>Demospongiae</taxon>
        <taxon>Heteroscleromorpha</taxon>
        <taxon>Haplosclerida</taxon>
        <taxon>Niphatidae</taxon>
        <taxon>Amphimedon</taxon>
    </lineage>
</organism>
<dbReference type="PANTHER" id="PTHR36531:SF6">
    <property type="entry name" value="DNA REPLICATION ATP-DEPENDENT HELICASE_NUCLEASE DNA2"/>
    <property type="match status" value="1"/>
</dbReference>
<dbReference type="InParanoid" id="A0A1X7USQ0"/>
<evidence type="ECO:0000256" key="11">
    <source>
        <dbReference type="SAM" id="MobiDB-lite"/>
    </source>
</evidence>
<evidence type="ECO:0000256" key="6">
    <source>
        <dbReference type="ARBA" id="ARBA00022801"/>
    </source>
</evidence>
<evidence type="ECO:0000313" key="13">
    <source>
        <dbReference type="EnsemblMetazoa" id="Aqu2.1.31020_001"/>
    </source>
</evidence>
<dbReference type="GO" id="GO:0004386">
    <property type="term" value="F:helicase activity"/>
    <property type="evidence" value="ECO:0007669"/>
    <property type="project" value="UniProtKB-KW"/>
</dbReference>
<dbReference type="InterPro" id="IPR011604">
    <property type="entry name" value="PDDEXK-like_dom_sf"/>
</dbReference>
<evidence type="ECO:0000259" key="12">
    <source>
        <dbReference type="Pfam" id="PF08696"/>
    </source>
</evidence>
<proteinExistence type="inferred from homology"/>
<evidence type="ECO:0000256" key="8">
    <source>
        <dbReference type="ARBA" id="ARBA00022840"/>
    </source>
</evidence>
<dbReference type="AlphaFoldDB" id="A0A1X7USQ0"/>
<dbReference type="GO" id="GO:0046872">
    <property type="term" value="F:metal ion binding"/>
    <property type="evidence" value="ECO:0007669"/>
    <property type="project" value="UniProtKB-KW"/>
</dbReference>
<keyword evidence="4" id="KW-0479">Metal-binding</keyword>
<keyword evidence="9" id="KW-0408">Iron</keyword>
<dbReference type="SUPFAM" id="SSF52540">
    <property type="entry name" value="P-loop containing nucleoside triphosphate hydrolases"/>
    <property type="match status" value="1"/>
</dbReference>
<dbReference type="FunCoup" id="A0A1X7USQ0">
    <property type="interactions" value="569"/>
</dbReference>
<dbReference type="GO" id="GO:0051536">
    <property type="term" value="F:iron-sulfur cluster binding"/>
    <property type="evidence" value="ECO:0007669"/>
    <property type="project" value="UniProtKB-KW"/>
</dbReference>
<dbReference type="STRING" id="400682.A0A1X7USQ0"/>
<keyword evidence="6" id="KW-0378">Hydrolase</keyword>
<evidence type="ECO:0000256" key="7">
    <source>
        <dbReference type="ARBA" id="ARBA00022806"/>
    </source>
</evidence>
<dbReference type="Gene3D" id="3.40.50.300">
    <property type="entry name" value="P-loop containing nucleotide triphosphate hydrolases"/>
    <property type="match status" value="1"/>
</dbReference>
<dbReference type="GO" id="GO:0005524">
    <property type="term" value="F:ATP binding"/>
    <property type="evidence" value="ECO:0007669"/>
    <property type="project" value="UniProtKB-KW"/>
</dbReference>